<proteinExistence type="predicted"/>
<name>A0ABQ2NII5_9FLAO</name>
<organism evidence="1 2">
    <name type="scientific">Cloacibacterium rupense</name>
    <dbReference type="NCBI Taxonomy" id="517423"/>
    <lineage>
        <taxon>Bacteria</taxon>
        <taxon>Pseudomonadati</taxon>
        <taxon>Bacteroidota</taxon>
        <taxon>Flavobacteriia</taxon>
        <taxon>Flavobacteriales</taxon>
        <taxon>Weeksellaceae</taxon>
    </lineage>
</organism>
<comment type="caution">
    <text evidence="1">The sequence shown here is derived from an EMBL/GenBank/DDBJ whole genome shotgun (WGS) entry which is preliminary data.</text>
</comment>
<protein>
    <submittedName>
        <fullName evidence="1">Uncharacterized protein</fullName>
    </submittedName>
</protein>
<reference evidence="2" key="1">
    <citation type="journal article" date="2019" name="Int. J. Syst. Evol. Microbiol.">
        <title>The Global Catalogue of Microorganisms (GCM) 10K type strain sequencing project: providing services to taxonomists for standard genome sequencing and annotation.</title>
        <authorList>
            <consortium name="The Broad Institute Genomics Platform"/>
            <consortium name="The Broad Institute Genome Sequencing Center for Infectious Disease"/>
            <person name="Wu L."/>
            <person name="Ma J."/>
        </authorList>
    </citation>
    <scope>NUCLEOTIDE SEQUENCE [LARGE SCALE GENOMIC DNA]</scope>
    <source>
        <strain evidence="2">CGMCC 1.7656</strain>
    </source>
</reference>
<dbReference type="Proteomes" id="UP000620064">
    <property type="component" value="Unassembled WGS sequence"/>
</dbReference>
<evidence type="ECO:0000313" key="2">
    <source>
        <dbReference type="Proteomes" id="UP000620064"/>
    </source>
</evidence>
<sequence>MTGMPTNEVFPKPAHMINAPITECFQLKIFPKTKKNKMAANIPIQGTAIGNRTLLLIWTLEI</sequence>
<accession>A0ABQ2NII5</accession>
<dbReference type="EMBL" id="BMLV01000003">
    <property type="protein sequence ID" value="GGP04317.1"/>
    <property type="molecule type" value="Genomic_DNA"/>
</dbReference>
<gene>
    <name evidence="1" type="ORF">GCM10010992_15890</name>
</gene>
<evidence type="ECO:0000313" key="1">
    <source>
        <dbReference type="EMBL" id="GGP04317.1"/>
    </source>
</evidence>
<keyword evidence="2" id="KW-1185">Reference proteome</keyword>